<dbReference type="RefSeq" id="WP_039771168.1">
    <property type="nucleotide sequence ID" value="NZ_BJLA01000024.1"/>
</dbReference>
<evidence type="ECO:0000313" key="2">
    <source>
        <dbReference type="Proteomes" id="UP000325212"/>
    </source>
</evidence>
<organism evidence="1 2">
    <name type="scientific">Clostridium diolis</name>
    <dbReference type="NCBI Taxonomy" id="223919"/>
    <lineage>
        <taxon>Bacteria</taxon>
        <taxon>Bacillati</taxon>
        <taxon>Bacillota</taxon>
        <taxon>Clostridia</taxon>
        <taxon>Eubacteriales</taxon>
        <taxon>Clostridiaceae</taxon>
        <taxon>Clostridium</taxon>
    </lineage>
</organism>
<gene>
    <name evidence="1" type="ORF">CDIOL_45520</name>
</gene>
<dbReference type="AlphaFoldDB" id="A0AAV3W659"/>
<protein>
    <recommendedName>
        <fullName evidence="3">DUF4878 domain-containing protein</fullName>
    </recommendedName>
</protein>
<dbReference type="EMBL" id="BJLA01000024">
    <property type="protein sequence ID" value="GEA33629.1"/>
    <property type="molecule type" value="Genomic_DNA"/>
</dbReference>
<sequence length="343" mass="37636">MQNLKKIISIMLLAVLITGVYGCGSKSPSNVVKNYFEELKKGQNADFSTMLNDSLKSAEKTNSADTKENKFSDESTKKIIDSMTKVTYTINSEKVDGDSATVNVKINGPDMSKVFAEFMQKAFTTALAKSFSGDKMSNDDQNKLYNSILSDCLDNITYADRTGDISLKKSNGEWKIDADDSLKKLLLGIDTSIFNKNASRDSNNTQEIKEMTLNQPFTVETESGNYSLTIEGAKTTDKRNQFSKKDVSKVIMLNYSYVNESFGKTTGTDLLVDGSAFQVLDDEGNVLDTYPVSDENRVAKKAPVGGKSSGAIAYALTTNSENLNVTFIRNGSQKIAKIKVPIQ</sequence>
<dbReference type="PROSITE" id="PS51257">
    <property type="entry name" value="PROKAR_LIPOPROTEIN"/>
    <property type="match status" value="1"/>
</dbReference>
<evidence type="ECO:0008006" key="3">
    <source>
        <dbReference type="Google" id="ProtNLM"/>
    </source>
</evidence>
<reference evidence="1 2" key="1">
    <citation type="submission" date="2019-06" db="EMBL/GenBank/DDBJ databases">
        <title>Draft genome sequence of Clostridium diolis DSM 15410.</title>
        <authorList>
            <person name="Kobayashi H."/>
            <person name="Tanizawa Y."/>
            <person name="Tohno M."/>
        </authorList>
    </citation>
    <scope>NUCLEOTIDE SEQUENCE [LARGE SCALE GENOMIC DNA]</scope>
    <source>
        <strain evidence="1 2">DSM 15410</strain>
    </source>
</reference>
<comment type="caution">
    <text evidence="1">The sequence shown here is derived from an EMBL/GenBank/DDBJ whole genome shotgun (WGS) entry which is preliminary data.</text>
</comment>
<accession>A0AAV3W659</accession>
<proteinExistence type="predicted"/>
<dbReference type="Gene3D" id="3.10.450.50">
    <property type="match status" value="1"/>
</dbReference>
<evidence type="ECO:0000313" key="1">
    <source>
        <dbReference type="EMBL" id="GEA33629.1"/>
    </source>
</evidence>
<name>A0AAV3W659_9CLOT</name>
<keyword evidence="2" id="KW-1185">Reference proteome</keyword>
<dbReference type="Proteomes" id="UP000325212">
    <property type="component" value="Unassembled WGS sequence"/>
</dbReference>